<feature type="binding site" evidence="9">
    <location>
        <position position="27"/>
    </location>
    <ligand>
        <name>NADPH</name>
        <dbReference type="ChEBI" id="CHEBI:57783"/>
    </ligand>
</feature>
<dbReference type="NCBIfam" id="TIGR00243">
    <property type="entry name" value="Dxr"/>
    <property type="match status" value="1"/>
</dbReference>
<feature type="binding site" evidence="9">
    <location>
        <position position="30"/>
    </location>
    <ligand>
        <name>NADPH</name>
        <dbReference type="ChEBI" id="CHEBI:57783"/>
    </ligand>
</feature>
<feature type="binding site" evidence="9">
    <location>
        <position position="218"/>
    </location>
    <ligand>
        <name>1-deoxy-D-xylulose 5-phosphate</name>
        <dbReference type="ChEBI" id="CHEBI:57792"/>
    </ligand>
</feature>
<feature type="binding site" evidence="9">
    <location>
        <position position="141"/>
    </location>
    <ligand>
        <name>1-deoxy-D-xylulose 5-phosphate</name>
        <dbReference type="ChEBI" id="CHEBI:57792"/>
    </ligand>
</feature>
<dbReference type="FunFam" id="3.40.50.720:FF:000045">
    <property type="entry name" value="1-deoxy-D-xylulose 5-phosphate reductoisomerase"/>
    <property type="match status" value="1"/>
</dbReference>
<feature type="binding site" evidence="9">
    <location>
        <position position="231"/>
    </location>
    <ligand>
        <name>1-deoxy-D-xylulose 5-phosphate</name>
        <dbReference type="ChEBI" id="CHEBI:57792"/>
    </ligand>
</feature>
<comment type="pathway">
    <text evidence="1 9">Isoprenoid biosynthesis; isopentenyl diphosphate biosynthesis via DXP pathway; isopentenyl diphosphate from 1-deoxy-D-xylulose 5-phosphate: step 1/6.</text>
</comment>
<reference evidence="13 14" key="1">
    <citation type="submission" date="2017-06" db="EMBL/GenBank/DDBJ databases">
        <authorList>
            <person name="Kim H.J."/>
            <person name="Triplett B.A."/>
        </authorList>
    </citation>
    <scope>NUCLEOTIDE SEQUENCE [LARGE SCALE GENOMIC DNA]</scope>
    <source>
        <strain evidence="13 14">DSM 13116</strain>
    </source>
</reference>
<organism evidence="13 14">
    <name type="scientific">Humidesulfovibrio mexicanus</name>
    <dbReference type="NCBI Taxonomy" id="147047"/>
    <lineage>
        <taxon>Bacteria</taxon>
        <taxon>Pseudomonadati</taxon>
        <taxon>Thermodesulfobacteriota</taxon>
        <taxon>Desulfovibrionia</taxon>
        <taxon>Desulfovibrionales</taxon>
        <taxon>Desulfovibrionaceae</taxon>
        <taxon>Humidesulfovibrio</taxon>
    </lineage>
</organism>
<evidence type="ECO:0000313" key="13">
    <source>
        <dbReference type="EMBL" id="SNR64736.1"/>
    </source>
</evidence>
<evidence type="ECO:0000259" key="12">
    <source>
        <dbReference type="Pfam" id="PF13288"/>
    </source>
</evidence>
<keyword evidence="9" id="KW-0460">Magnesium</keyword>
<dbReference type="Pfam" id="PF13288">
    <property type="entry name" value="DXPR_C"/>
    <property type="match status" value="1"/>
</dbReference>
<evidence type="ECO:0000256" key="1">
    <source>
        <dbReference type="ARBA" id="ARBA00005094"/>
    </source>
</evidence>
<feature type="binding site" evidence="9">
    <location>
        <position position="168"/>
    </location>
    <ligand>
        <name>1-deoxy-D-xylulose 5-phosphate</name>
        <dbReference type="ChEBI" id="CHEBI:57792"/>
    </ligand>
</feature>
<dbReference type="AlphaFoldDB" id="A0A238Y0A2"/>
<sequence>MKSYISTWPQAAPDLPFPRTLAVLGCTGSIGVSALDVVGQHPELFRVAALAGGRNARRLAGQAARFRPALLAVLDDGVADELRTLLPAGYAPEIVTGPEGYTAAATLPEATLVLSAIVGAAGFLPTLAAAQAGKRIALANKESLVLGGSLIREACRKSGAVVLPVDSEHNALFQALCGHADAEGKELSRLILTASGGPFRGRDAAFLAAVTPEQAMSHPNWSMGAKISVDSASLMNKGLEVIEACHLYGLPVQRVDVLVHPQSIVHSLAEYVDGSQLAHLGVPDMRIPIAHCLCFPRRVTLDMPRLDLAQVGGLTFERADEALFPCLRLAKEAYAASPSHPAVLNAANEAAVDLFLTGAIGFMDIPRLIEAELERHAGLGPAPDARALLDVDARTRRSVREAAAK</sequence>
<dbReference type="Pfam" id="PF08436">
    <property type="entry name" value="DXP_redisom_C"/>
    <property type="match status" value="1"/>
</dbReference>
<dbReference type="SUPFAM" id="SSF55347">
    <property type="entry name" value="Glyceraldehyde-3-phosphate dehydrogenase-like, C-terminal domain"/>
    <property type="match status" value="1"/>
</dbReference>
<evidence type="ECO:0000256" key="5">
    <source>
        <dbReference type="ARBA" id="ARBA00023002"/>
    </source>
</evidence>
<dbReference type="HAMAP" id="MF_00183">
    <property type="entry name" value="DXP_reductoisom"/>
    <property type="match status" value="1"/>
</dbReference>
<evidence type="ECO:0000256" key="6">
    <source>
        <dbReference type="ARBA" id="ARBA00023211"/>
    </source>
</evidence>
<dbReference type="PANTHER" id="PTHR30525:SF0">
    <property type="entry name" value="1-DEOXY-D-XYLULOSE 5-PHOSPHATE REDUCTOISOMERASE, CHLOROPLASTIC"/>
    <property type="match status" value="1"/>
</dbReference>
<feature type="binding site" evidence="9">
    <location>
        <position position="167"/>
    </location>
    <ligand>
        <name>1-deoxy-D-xylulose 5-phosphate</name>
        <dbReference type="ChEBI" id="CHEBI:57792"/>
    </ligand>
</feature>
<feature type="binding site" evidence="9">
    <location>
        <position position="195"/>
    </location>
    <ligand>
        <name>1-deoxy-D-xylulose 5-phosphate</name>
        <dbReference type="ChEBI" id="CHEBI:57792"/>
    </ligand>
</feature>
<dbReference type="EMBL" id="FZOC01000001">
    <property type="protein sequence ID" value="SNR64736.1"/>
    <property type="molecule type" value="Genomic_DNA"/>
</dbReference>
<feature type="binding site" evidence="9">
    <location>
        <position position="54"/>
    </location>
    <ligand>
        <name>NADPH</name>
        <dbReference type="ChEBI" id="CHEBI:57783"/>
    </ligand>
</feature>
<dbReference type="GO" id="GO:0030145">
    <property type="term" value="F:manganese ion binding"/>
    <property type="evidence" value="ECO:0007669"/>
    <property type="project" value="TreeGrafter"/>
</dbReference>
<dbReference type="Pfam" id="PF02670">
    <property type="entry name" value="DXP_reductoisom"/>
    <property type="match status" value="1"/>
</dbReference>
<feature type="binding site" evidence="9">
    <location>
        <position position="55"/>
    </location>
    <ligand>
        <name>NADPH</name>
        <dbReference type="ChEBI" id="CHEBI:57783"/>
    </ligand>
</feature>
<keyword evidence="4 9" id="KW-0521">NADP</keyword>
<comment type="function">
    <text evidence="9">Catalyzes the NADPH-dependent rearrangement and reduction of 1-deoxy-D-xylulose-5-phosphate (DXP) to 2-C-methyl-D-erythritol 4-phosphate (MEP).</text>
</comment>
<evidence type="ECO:0000256" key="9">
    <source>
        <dbReference type="HAMAP-Rule" id="MF_00183"/>
    </source>
</evidence>
<dbReference type="GO" id="GO:0051484">
    <property type="term" value="P:isopentenyl diphosphate biosynthetic process, methylerythritol 4-phosphate pathway involved in terpenoid biosynthetic process"/>
    <property type="evidence" value="ECO:0007669"/>
    <property type="project" value="TreeGrafter"/>
</dbReference>
<feature type="binding site" evidence="9">
    <location>
        <position position="29"/>
    </location>
    <ligand>
        <name>NADPH</name>
        <dbReference type="ChEBI" id="CHEBI:57783"/>
    </ligand>
</feature>
<feature type="binding site" evidence="9">
    <location>
        <position position="236"/>
    </location>
    <ligand>
        <name>1-deoxy-D-xylulose 5-phosphate</name>
        <dbReference type="ChEBI" id="CHEBI:57792"/>
    </ligand>
</feature>
<dbReference type="GO" id="GO:0016853">
    <property type="term" value="F:isomerase activity"/>
    <property type="evidence" value="ECO:0007669"/>
    <property type="project" value="UniProtKB-KW"/>
</dbReference>
<evidence type="ECO:0000259" key="10">
    <source>
        <dbReference type="Pfam" id="PF02670"/>
    </source>
</evidence>
<dbReference type="RefSeq" id="WP_089271530.1">
    <property type="nucleotide sequence ID" value="NZ_FZOC01000001.1"/>
</dbReference>
<evidence type="ECO:0000259" key="11">
    <source>
        <dbReference type="Pfam" id="PF08436"/>
    </source>
</evidence>
<comment type="cofactor">
    <cofactor evidence="9">
        <name>Mg(2+)</name>
        <dbReference type="ChEBI" id="CHEBI:18420"/>
    </cofactor>
    <cofactor evidence="9">
        <name>Mn(2+)</name>
        <dbReference type="ChEBI" id="CHEBI:29035"/>
    </cofactor>
</comment>
<dbReference type="Gene3D" id="1.10.1740.10">
    <property type="match status" value="1"/>
</dbReference>
<dbReference type="SUPFAM" id="SSF69055">
    <property type="entry name" value="1-deoxy-D-xylulose-5-phosphate reductoisomerase, C-terminal domain"/>
    <property type="match status" value="1"/>
</dbReference>
<keyword evidence="14" id="KW-1185">Reference proteome</keyword>
<comment type="similarity">
    <text evidence="2 9">Belongs to the DXR family.</text>
</comment>
<evidence type="ECO:0000256" key="8">
    <source>
        <dbReference type="ARBA" id="ARBA00048543"/>
    </source>
</evidence>
<keyword evidence="13" id="KW-0413">Isomerase</keyword>
<accession>A0A238Y0A2</accession>
<feature type="binding site" evidence="9">
    <location>
        <position position="28"/>
    </location>
    <ligand>
        <name>NADPH</name>
        <dbReference type="ChEBI" id="CHEBI:57783"/>
    </ligand>
</feature>
<dbReference type="PANTHER" id="PTHR30525">
    <property type="entry name" value="1-DEOXY-D-XYLULOSE 5-PHOSPHATE REDUCTOISOMERASE"/>
    <property type="match status" value="1"/>
</dbReference>
<feature type="binding site" evidence="9">
    <location>
        <position position="237"/>
    </location>
    <ligand>
        <name>1-deoxy-D-xylulose 5-phosphate</name>
        <dbReference type="ChEBI" id="CHEBI:57792"/>
    </ligand>
</feature>
<dbReference type="SUPFAM" id="SSF51735">
    <property type="entry name" value="NAD(P)-binding Rossmann-fold domains"/>
    <property type="match status" value="1"/>
</dbReference>
<keyword evidence="5 9" id="KW-0560">Oxidoreductase</keyword>
<feature type="binding site" evidence="9">
    <location>
        <position position="166"/>
    </location>
    <ligand>
        <name>Mn(2+)</name>
        <dbReference type="ChEBI" id="CHEBI:29035"/>
    </ligand>
</feature>
<dbReference type="InterPro" id="IPR036291">
    <property type="entry name" value="NAD(P)-bd_dom_sf"/>
</dbReference>
<dbReference type="InterPro" id="IPR013512">
    <property type="entry name" value="DXP_reductoisomerase_N"/>
</dbReference>
<dbReference type="InterPro" id="IPR036169">
    <property type="entry name" value="DXPR_C_sf"/>
</dbReference>
<feature type="binding site" evidence="9">
    <location>
        <position position="240"/>
    </location>
    <ligand>
        <name>1-deoxy-D-xylulose 5-phosphate</name>
        <dbReference type="ChEBI" id="CHEBI:57792"/>
    </ligand>
</feature>
<feature type="binding site" evidence="9">
    <location>
        <position position="224"/>
    </location>
    <ligand>
        <name>NADPH</name>
        <dbReference type="ChEBI" id="CHEBI:57783"/>
    </ligand>
</feature>
<feature type="domain" description="DXP reductoisomerase C-terminal" evidence="12">
    <location>
        <begin position="280"/>
        <end position="397"/>
    </location>
</feature>
<feature type="domain" description="1-deoxy-D-xylulose 5-phosphate reductoisomerase C-terminal" evidence="11">
    <location>
        <begin position="162"/>
        <end position="248"/>
    </location>
</feature>
<feature type="binding site" evidence="9">
    <location>
        <position position="240"/>
    </location>
    <ligand>
        <name>Mn(2+)</name>
        <dbReference type="ChEBI" id="CHEBI:29035"/>
    </ligand>
</feature>
<dbReference type="PIRSF" id="PIRSF006205">
    <property type="entry name" value="Dxp_reductismrs"/>
    <property type="match status" value="1"/>
</dbReference>
<feature type="domain" description="1-deoxy-D-xylulose 5-phosphate reductoisomerase N-terminal" evidence="10">
    <location>
        <begin position="21"/>
        <end position="148"/>
    </location>
</feature>
<name>A0A238Y0A2_9BACT</name>
<keyword evidence="3 9" id="KW-0479">Metal-binding</keyword>
<dbReference type="Gene3D" id="3.40.50.720">
    <property type="entry name" value="NAD(P)-binding Rossmann-like Domain"/>
    <property type="match status" value="1"/>
</dbReference>
<feature type="binding site" evidence="9">
    <location>
        <position position="140"/>
    </location>
    <ligand>
        <name>NADPH</name>
        <dbReference type="ChEBI" id="CHEBI:57783"/>
    </ligand>
</feature>
<comment type="catalytic activity">
    <reaction evidence="8">
        <text>2-C-methyl-D-erythritol 4-phosphate + NADP(+) = 1-deoxy-D-xylulose 5-phosphate + NADPH + H(+)</text>
        <dbReference type="Rhea" id="RHEA:13717"/>
        <dbReference type="ChEBI" id="CHEBI:15378"/>
        <dbReference type="ChEBI" id="CHEBI:57783"/>
        <dbReference type="ChEBI" id="CHEBI:57792"/>
        <dbReference type="ChEBI" id="CHEBI:58262"/>
        <dbReference type="ChEBI" id="CHEBI:58349"/>
        <dbReference type="EC" id="1.1.1.267"/>
    </reaction>
    <physiologicalReaction direction="right-to-left" evidence="8">
        <dbReference type="Rhea" id="RHEA:13719"/>
    </physiologicalReaction>
</comment>
<dbReference type="GO" id="GO:0030604">
    <property type="term" value="F:1-deoxy-D-xylulose-5-phosphate reductoisomerase activity"/>
    <property type="evidence" value="ECO:0007669"/>
    <property type="project" value="UniProtKB-UniRule"/>
</dbReference>
<evidence type="ECO:0000256" key="3">
    <source>
        <dbReference type="ARBA" id="ARBA00022723"/>
    </source>
</evidence>
<protein>
    <recommendedName>
        <fullName evidence="9">1-deoxy-D-xylulose 5-phosphate reductoisomerase</fullName>
        <shortName evidence="9">DXP reductoisomerase</shortName>
        <ecNumber evidence="9">1.1.1.267</ecNumber>
    </recommendedName>
    <alternativeName>
        <fullName evidence="9">1-deoxyxylulose-5-phosphate reductoisomerase</fullName>
    </alternativeName>
    <alternativeName>
        <fullName evidence="9">2-C-methyl-D-erythritol 4-phosphate synthase</fullName>
    </alternativeName>
</protein>
<dbReference type="GO" id="GO:0070402">
    <property type="term" value="F:NADPH binding"/>
    <property type="evidence" value="ECO:0007669"/>
    <property type="project" value="InterPro"/>
</dbReference>
<dbReference type="InterPro" id="IPR013644">
    <property type="entry name" value="DXP_reductoisomerase_C"/>
</dbReference>
<dbReference type="EC" id="1.1.1.267" evidence="9"/>
<feature type="binding site" evidence="9">
    <location>
        <position position="142"/>
    </location>
    <ligand>
        <name>NADPH</name>
        <dbReference type="ChEBI" id="CHEBI:57783"/>
    </ligand>
</feature>
<gene>
    <name evidence="9" type="primary">dxr</name>
    <name evidence="13" type="ORF">SAMN04488503_0589</name>
</gene>
<evidence type="ECO:0000313" key="14">
    <source>
        <dbReference type="Proteomes" id="UP000198324"/>
    </source>
</evidence>
<keyword evidence="6 9" id="KW-0464">Manganese</keyword>
<dbReference type="InterPro" id="IPR003821">
    <property type="entry name" value="DXP_reductoisomerase"/>
</dbReference>
<feature type="binding site" evidence="9">
    <location>
        <position position="168"/>
    </location>
    <ligand>
        <name>Mn(2+)</name>
        <dbReference type="ChEBI" id="CHEBI:29035"/>
    </ligand>
</feature>
<dbReference type="Proteomes" id="UP000198324">
    <property type="component" value="Unassembled WGS sequence"/>
</dbReference>
<proteinExistence type="inferred from homology"/>
<evidence type="ECO:0000256" key="7">
    <source>
        <dbReference type="ARBA" id="ARBA00023229"/>
    </source>
</evidence>
<evidence type="ECO:0000256" key="4">
    <source>
        <dbReference type="ARBA" id="ARBA00022857"/>
    </source>
</evidence>
<evidence type="ECO:0000256" key="2">
    <source>
        <dbReference type="ARBA" id="ARBA00006825"/>
    </source>
</evidence>
<feature type="binding site" evidence="9">
    <location>
        <position position="53"/>
    </location>
    <ligand>
        <name>NADPH</name>
        <dbReference type="ChEBI" id="CHEBI:57783"/>
    </ligand>
</feature>
<dbReference type="OrthoDB" id="9806546at2"/>
<dbReference type="UniPathway" id="UPA00056">
    <property type="reaction ID" value="UER00092"/>
</dbReference>
<dbReference type="InterPro" id="IPR026877">
    <property type="entry name" value="DXPR_C"/>
</dbReference>
<keyword evidence="7 9" id="KW-0414">Isoprene biosynthesis</keyword>